<evidence type="ECO:0000256" key="2">
    <source>
        <dbReference type="PROSITE-ProRule" id="PRU00169"/>
    </source>
</evidence>
<evidence type="ECO:0000259" key="5">
    <source>
        <dbReference type="PROSITE" id="PS51755"/>
    </source>
</evidence>
<dbReference type="RefSeq" id="WP_231375343.1">
    <property type="nucleotide sequence ID" value="NZ_CP046980.1"/>
</dbReference>
<proteinExistence type="predicted"/>
<accession>A0A931E067</accession>
<keyword evidence="7" id="KW-1185">Reference proteome</keyword>
<dbReference type="EMBL" id="JADOUE010000001">
    <property type="protein sequence ID" value="MBG6121326.1"/>
    <property type="molecule type" value="Genomic_DNA"/>
</dbReference>
<evidence type="ECO:0000313" key="7">
    <source>
        <dbReference type="Proteomes" id="UP000658613"/>
    </source>
</evidence>
<dbReference type="PANTHER" id="PTHR48111">
    <property type="entry name" value="REGULATOR OF RPOS"/>
    <property type="match status" value="1"/>
</dbReference>
<dbReference type="InterPro" id="IPR039420">
    <property type="entry name" value="WalR-like"/>
</dbReference>
<protein>
    <submittedName>
        <fullName evidence="6">DNA-binding response OmpR family regulator</fullName>
    </submittedName>
</protein>
<dbReference type="InterPro" id="IPR001867">
    <property type="entry name" value="OmpR/PhoB-type_DNA-bd"/>
</dbReference>
<feature type="DNA-binding region" description="OmpR/PhoB-type" evidence="3">
    <location>
        <begin position="127"/>
        <end position="222"/>
    </location>
</feature>
<keyword evidence="1 3" id="KW-0238">DNA-binding</keyword>
<dbReference type="Gene3D" id="1.10.10.10">
    <property type="entry name" value="Winged helix-like DNA-binding domain superfamily/Winged helix DNA-binding domain"/>
    <property type="match status" value="1"/>
</dbReference>
<feature type="modified residue" description="4-aspartylphosphate" evidence="2">
    <location>
        <position position="54"/>
    </location>
</feature>
<dbReference type="Pfam" id="PF00072">
    <property type="entry name" value="Response_reg"/>
    <property type="match status" value="1"/>
</dbReference>
<organism evidence="6 7">
    <name type="scientific">Corynebacterium aquatimens</name>
    <dbReference type="NCBI Taxonomy" id="1190508"/>
    <lineage>
        <taxon>Bacteria</taxon>
        <taxon>Bacillati</taxon>
        <taxon>Actinomycetota</taxon>
        <taxon>Actinomycetes</taxon>
        <taxon>Mycobacteriales</taxon>
        <taxon>Corynebacteriaceae</taxon>
        <taxon>Corynebacterium</taxon>
    </lineage>
</organism>
<dbReference type="GO" id="GO:0032993">
    <property type="term" value="C:protein-DNA complex"/>
    <property type="evidence" value="ECO:0007669"/>
    <property type="project" value="TreeGrafter"/>
</dbReference>
<dbReference type="InterPro" id="IPR036388">
    <property type="entry name" value="WH-like_DNA-bd_sf"/>
</dbReference>
<dbReference type="GO" id="GO:0005829">
    <property type="term" value="C:cytosol"/>
    <property type="evidence" value="ECO:0007669"/>
    <property type="project" value="TreeGrafter"/>
</dbReference>
<name>A0A931E067_9CORY</name>
<dbReference type="SMART" id="SM00862">
    <property type="entry name" value="Trans_reg_C"/>
    <property type="match status" value="1"/>
</dbReference>
<evidence type="ECO:0000256" key="1">
    <source>
        <dbReference type="ARBA" id="ARBA00023125"/>
    </source>
</evidence>
<dbReference type="GO" id="GO:0000976">
    <property type="term" value="F:transcription cis-regulatory region binding"/>
    <property type="evidence" value="ECO:0007669"/>
    <property type="project" value="TreeGrafter"/>
</dbReference>
<dbReference type="InterPro" id="IPR011006">
    <property type="entry name" value="CheY-like_superfamily"/>
</dbReference>
<dbReference type="PROSITE" id="PS50110">
    <property type="entry name" value="RESPONSE_REGULATORY"/>
    <property type="match status" value="1"/>
</dbReference>
<dbReference type="PANTHER" id="PTHR48111:SF36">
    <property type="entry name" value="TRANSCRIPTIONAL REGULATORY PROTEIN CUTR"/>
    <property type="match status" value="1"/>
</dbReference>
<keyword evidence="2" id="KW-0597">Phosphoprotein</keyword>
<reference evidence="6" key="1">
    <citation type="submission" date="2020-11" db="EMBL/GenBank/DDBJ databases">
        <title>Sequencing the genomes of 1000 actinobacteria strains.</title>
        <authorList>
            <person name="Klenk H.-P."/>
        </authorList>
    </citation>
    <scope>NUCLEOTIDE SEQUENCE</scope>
    <source>
        <strain evidence="6">DSM 45632</strain>
    </source>
</reference>
<dbReference type="Gene3D" id="3.40.50.2300">
    <property type="match status" value="1"/>
</dbReference>
<dbReference type="SMART" id="SM00448">
    <property type="entry name" value="REC"/>
    <property type="match status" value="1"/>
</dbReference>
<dbReference type="Gene3D" id="6.10.250.690">
    <property type="match status" value="1"/>
</dbReference>
<dbReference type="CDD" id="cd00383">
    <property type="entry name" value="trans_reg_C"/>
    <property type="match status" value="1"/>
</dbReference>
<evidence type="ECO:0000259" key="4">
    <source>
        <dbReference type="PROSITE" id="PS50110"/>
    </source>
</evidence>
<dbReference type="GO" id="GO:0000156">
    <property type="term" value="F:phosphorelay response regulator activity"/>
    <property type="evidence" value="ECO:0007669"/>
    <property type="project" value="TreeGrafter"/>
</dbReference>
<dbReference type="InterPro" id="IPR001789">
    <property type="entry name" value="Sig_transdc_resp-reg_receiver"/>
</dbReference>
<dbReference type="GO" id="GO:0006355">
    <property type="term" value="P:regulation of DNA-templated transcription"/>
    <property type="evidence" value="ECO:0007669"/>
    <property type="project" value="InterPro"/>
</dbReference>
<dbReference type="SUPFAM" id="SSF52172">
    <property type="entry name" value="CheY-like"/>
    <property type="match status" value="1"/>
</dbReference>
<evidence type="ECO:0000256" key="3">
    <source>
        <dbReference type="PROSITE-ProRule" id="PRU01091"/>
    </source>
</evidence>
<comment type="caution">
    <text evidence="6">The sequence shown here is derived from an EMBL/GenBank/DDBJ whole genome shotgun (WGS) entry which is preliminary data.</text>
</comment>
<sequence>MPRVMVVEDEQYLAEAIAKVCARQGWAVETALRGDDAVAYLAHSGMGVDVVVLDRDLPGIHGDDVCATITREHPHIKVLMLTAAATLDDKVDGFGLGADDYLTKPFEVPELIARITALMRRHAPRRTSVVAIGDVRVDTSTRQITRAGEAVRLSPKEYAVLSTLIDAEGAVISAEELLEEAWDENADPFSNSIRVTISHLRRKLGEPWIIHTMPGAGYYVAEAAYQ</sequence>
<gene>
    <name evidence="6" type="ORF">IW254_000295</name>
</gene>
<evidence type="ECO:0000313" key="6">
    <source>
        <dbReference type="EMBL" id="MBG6121326.1"/>
    </source>
</evidence>
<dbReference type="AlphaFoldDB" id="A0A931E067"/>
<dbReference type="PROSITE" id="PS51755">
    <property type="entry name" value="OMPR_PHOB"/>
    <property type="match status" value="1"/>
</dbReference>
<feature type="domain" description="Response regulatory" evidence="4">
    <location>
        <begin position="3"/>
        <end position="119"/>
    </location>
</feature>
<dbReference type="Proteomes" id="UP000658613">
    <property type="component" value="Unassembled WGS sequence"/>
</dbReference>
<dbReference type="Pfam" id="PF00486">
    <property type="entry name" value="Trans_reg_C"/>
    <property type="match status" value="1"/>
</dbReference>
<feature type="domain" description="OmpR/PhoB-type" evidence="5">
    <location>
        <begin position="127"/>
        <end position="222"/>
    </location>
</feature>